<keyword evidence="3" id="KW-1185">Reference proteome</keyword>
<protein>
    <submittedName>
        <fullName evidence="2">Uncharacterized protein</fullName>
    </submittedName>
</protein>
<accession>A0ABW7HAF4</accession>
<evidence type="ECO:0000256" key="1">
    <source>
        <dbReference type="SAM" id="MobiDB-lite"/>
    </source>
</evidence>
<proteinExistence type="predicted"/>
<reference evidence="2 3" key="1">
    <citation type="submission" date="2024-08" db="EMBL/GenBank/DDBJ databases">
        <authorList>
            <person name="Lu H."/>
        </authorList>
    </citation>
    <scope>NUCLEOTIDE SEQUENCE [LARGE SCALE GENOMIC DNA]</scope>
    <source>
        <strain evidence="2 3">BYS78W</strain>
    </source>
</reference>
<feature type="region of interest" description="Disordered" evidence="1">
    <location>
        <begin position="1"/>
        <end position="57"/>
    </location>
</feature>
<organism evidence="2 3">
    <name type="scientific">Pelomonas candidula</name>
    <dbReference type="NCBI Taxonomy" id="3299025"/>
    <lineage>
        <taxon>Bacteria</taxon>
        <taxon>Pseudomonadati</taxon>
        <taxon>Pseudomonadota</taxon>
        <taxon>Betaproteobacteria</taxon>
        <taxon>Burkholderiales</taxon>
        <taxon>Sphaerotilaceae</taxon>
        <taxon>Roseateles</taxon>
    </lineage>
</organism>
<dbReference type="EMBL" id="JBIGIC010000004">
    <property type="protein sequence ID" value="MFG6486899.1"/>
    <property type="molecule type" value="Genomic_DNA"/>
</dbReference>
<dbReference type="RefSeq" id="WP_394408687.1">
    <property type="nucleotide sequence ID" value="NZ_JBIGIC010000004.1"/>
</dbReference>
<name>A0ABW7HAF4_9BURK</name>
<comment type="caution">
    <text evidence="2">The sequence shown here is derived from an EMBL/GenBank/DDBJ whole genome shotgun (WGS) entry which is preliminary data.</text>
</comment>
<evidence type="ECO:0000313" key="2">
    <source>
        <dbReference type="EMBL" id="MFG6486899.1"/>
    </source>
</evidence>
<sequence>MAFEGPPAGLKRATHQPRFEPLPVDAAPPPSDGHATASDAAHHRNPGGSSVGRLMRRSRTRTAGIRFEWAMRTCGPVLRVVATWTDHQGQPHHTSYSVQSNGLEGALDRAIASRISCGAPQPDREDLLRRLKQEFATAPQSASPAAAAAVATTAKPSTCIRGTDLQRG</sequence>
<evidence type="ECO:0000313" key="3">
    <source>
        <dbReference type="Proteomes" id="UP001606134"/>
    </source>
</evidence>
<dbReference type="Proteomes" id="UP001606134">
    <property type="component" value="Unassembled WGS sequence"/>
</dbReference>
<gene>
    <name evidence="2" type="ORF">ACG04R_09465</name>
</gene>